<dbReference type="PROSITE" id="PS50112">
    <property type="entry name" value="PAS"/>
    <property type="match status" value="1"/>
</dbReference>
<dbReference type="Gene3D" id="1.10.260.40">
    <property type="entry name" value="lambda repressor-like DNA-binding domains"/>
    <property type="match status" value="1"/>
</dbReference>
<dbReference type="RefSeq" id="WP_163301572.1">
    <property type="nucleotide sequence ID" value="NZ_JAAGRQ010000021.1"/>
</dbReference>
<dbReference type="SMART" id="SM00091">
    <property type="entry name" value="PAS"/>
    <property type="match status" value="1"/>
</dbReference>
<name>A0A7K3NK13_9BACT</name>
<dbReference type="InterPro" id="IPR035965">
    <property type="entry name" value="PAS-like_dom_sf"/>
</dbReference>
<proteinExistence type="predicted"/>
<dbReference type="CDD" id="cd00093">
    <property type="entry name" value="HTH_XRE"/>
    <property type="match status" value="1"/>
</dbReference>
<dbReference type="AlphaFoldDB" id="A0A7K3NK13"/>
<dbReference type="Gene3D" id="3.30.450.20">
    <property type="entry name" value="PAS domain"/>
    <property type="match status" value="1"/>
</dbReference>
<organism evidence="3 4">
    <name type="scientific">Desulfolutivibrio sulfodismutans</name>
    <dbReference type="NCBI Taxonomy" id="63561"/>
    <lineage>
        <taxon>Bacteria</taxon>
        <taxon>Pseudomonadati</taxon>
        <taxon>Thermodesulfobacteriota</taxon>
        <taxon>Desulfovibrionia</taxon>
        <taxon>Desulfovibrionales</taxon>
        <taxon>Desulfovibrionaceae</taxon>
        <taxon>Desulfolutivibrio</taxon>
    </lineage>
</organism>
<dbReference type="SMART" id="SM00530">
    <property type="entry name" value="HTH_XRE"/>
    <property type="match status" value="1"/>
</dbReference>
<sequence>MRHLRQSRDLTQAALSERIGISLDYLSKIERGLASPSFFVIEKLSRHFQISPAVLFLSPRDFAAGADQEDGEAAAYRALAFMHCVDPIFVANTDAIIVDVNTVAEREFGWQARELLGRPLLSLVADDCLAYVTEIVSLCGKGTDLRNARASLLARDGKHIPVMVSVTLLRDKKDSSSRIVFVAKTMPAGG</sequence>
<dbReference type="SUPFAM" id="SSF47413">
    <property type="entry name" value="lambda repressor-like DNA-binding domains"/>
    <property type="match status" value="1"/>
</dbReference>
<dbReference type="InterPro" id="IPR000014">
    <property type="entry name" value="PAS"/>
</dbReference>
<evidence type="ECO:0000259" key="2">
    <source>
        <dbReference type="PROSITE" id="PS50943"/>
    </source>
</evidence>
<dbReference type="InterPro" id="IPR001387">
    <property type="entry name" value="Cro/C1-type_HTH"/>
</dbReference>
<dbReference type="Pfam" id="PF00989">
    <property type="entry name" value="PAS"/>
    <property type="match status" value="1"/>
</dbReference>
<dbReference type="EMBL" id="JAAGRQ010000021">
    <property type="protein sequence ID" value="NDY56520.1"/>
    <property type="molecule type" value="Genomic_DNA"/>
</dbReference>
<dbReference type="InterPro" id="IPR010982">
    <property type="entry name" value="Lambda_DNA-bd_dom_sf"/>
</dbReference>
<evidence type="ECO:0000313" key="4">
    <source>
        <dbReference type="Proteomes" id="UP000469724"/>
    </source>
</evidence>
<evidence type="ECO:0000259" key="1">
    <source>
        <dbReference type="PROSITE" id="PS50112"/>
    </source>
</evidence>
<comment type="caution">
    <text evidence="3">The sequence shown here is derived from an EMBL/GenBank/DDBJ whole genome shotgun (WGS) entry which is preliminary data.</text>
</comment>
<dbReference type="SUPFAM" id="SSF55785">
    <property type="entry name" value="PYP-like sensor domain (PAS domain)"/>
    <property type="match status" value="1"/>
</dbReference>
<keyword evidence="4" id="KW-1185">Reference proteome</keyword>
<reference evidence="3 4" key="1">
    <citation type="submission" date="2020-02" db="EMBL/GenBank/DDBJ databases">
        <title>Comparative genomics of sulfur disproportionating microorganisms.</title>
        <authorList>
            <person name="Ward L.M."/>
            <person name="Bertran E."/>
            <person name="Johnston D.T."/>
        </authorList>
    </citation>
    <scope>NUCLEOTIDE SEQUENCE [LARGE SCALE GENOMIC DNA]</scope>
    <source>
        <strain evidence="3 4">DSM 3696</strain>
    </source>
</reference>
<dbReference type="GO" id="GO:0006355">
    <property type="term" value="P:regulation of DNA-templated transcription"/>
    <property type="evidence" value="ECO:0007669"/>
    <property type="project" value="InterPro"/>
</dbReference>
<dbReference type="CDD" id="cd00130">
    <property type="entry name" value="PAS"/>
    <property type="match status" value="1"/>
</dbReference>
<evidence type="ECO:0000313" key="3">
    <source>
        <dbReference type="EMBL" id="NDY56520.1"/>
    </source>
</evidence>
<feature type="domain" description="PAS" evidence="1">
    <location>
        <begin position="86"/>
        <end position="121"/>
    </location>
</feature>
<dbReference type="Pfam" id="PF01381">
    <property type="entry name" value="HTH_3"/>
    <property type="match status" value="1"/>
</dbReference>
<accession>A0A7K3NK13</accession>
<gene>
    <name evidence="3" type="ORF">G3N56_07160</name>
</gene>
<dbReference type="NCBIfam" id="TIGR00229">
    <property type="entry name" value="sensory_box"/>
    <property type="match status" value="1"/>
</dbReference>
<protein>
    <submittedName>
        <fullName evidence="3">Helix-turn-helix domain-containing protein</fullName>
    </submittedName>
</protein>
<dbReference type="Proteomes" id="UP000469724">
    <property type="component" value="Unassembled WGS sequence"/>
</dbReference>
<feature type="domain" description="HTH cro/C1-type" evidence="2">
    <location>
        <begin position="1"/>
        <end position="55"/>
    </location>
</feature>
<dbReference type="InterPro" id="IPR013767">
    <property type="entry name" value="PAS_fold"/>
</dbReference>
<dbReference type="PROSITE" id="PS50943">
    <property type="entry name" value="HTH_CROC1"/>
    <property type="match status" value="1"/>
</dbReference>
<dbReference type="GO" id="GO:0003677">
    <property type="term" value="F:DNA binding"/>
    <property type="evidence" value="ECO:0007669"/>
    <property type="project" value="InterPro"/>
</dbReference>